<keyword evidence="2" id="KW-1185">Reference proteome</keyword>
<reference evidence="1" key="1">
    <citation type="submission" date="2022-06" db="EMBL/GenBank/DDBJ databases">
        <title>Rothia sp. isolated from sandalwood seedling.</title>
        <authorList>
            <person name="Tuikhar N."/>
            <person name="Kirdat K."/>
            <person name="Thorat V."/>
            <person name="Swetha P."/>
            <person name="Padma S."/>
            <person name="Sundararaj R."/>
            <person name="Yadav A."/>
        </authorList>
    </citation>
    <scope>NUCLEOTIDE SEQUENCE</scope>
    <source>
        <strain evidence="1">AR01</strain>
    </source>
</reference>
<accession>A0A9X2H8S7</accession>
<proteinExistence type="predicted"/>
<name>A0A9X2H8S7_9MICC</name>
<gene>
    <name evidence="1" type="ORF">NBM05_03730</name>
</gene>
<comment type="caution">
    <text evidence="1">The sequence shown here is derived from an EMBL/GenBank/DDBJ whole genome shotgun (WGS) entry which is preliminary data.</text>
</comment>
<dbReference type="EMBL" id="JANAFB010000006">
    <property type="protein sequence ID" value="MCP3425159.1"/>
    <property type="molecule type" value="Genomic_DNA"/>
</dbReference>
<protein>
    <submittedName>
        <fullName evidence="1">Uncharacterized protein</fullName>
    </submittedName>
</protein>
<organism evidence="1 2">
    <name type="scientific">Rothia santali</name>
    <dbReference type="NCBI Taxonomy" id="2949643"/>
    <lineage>
        <taxon>Bacteria</taxon>
        <taxon>Bacillati</taxon>
        <taxon>Actinomycetota</taxon>
        <taxon>Actinomycetes</taxon>
        <taxon>Micrococcales</taxon>
        <taxon>Micrococcaceae</taxon>
        <taxon>Rothia</taxon>
    </lineage>
</organism>
<dbReference type="RefSeq" id="WP_254165209.1">
    <property type="nucleotide sequence ID" value="NZ_JANAFB010000006.1"/>
</dbReference>
<sequence>METTMVPADHHLPLRHDSAVEHLRISRQIALQLHHTGLPLTAPMSITIGDEFAALLIEPGISGILVTAGTWTPWGFTAFENKEPLRIEGDDLTQVDQLAVELSEKVSYAILEQEPLEIGVMAGR</sequence>
<dbReference type="Proteomes" id="UP001139502">
    <property type="component" value="Unassembled WGS sequence"/>
</dbReference>
<evidence type="ECO:0000313" key="1">
    <source>
        <dbReference type="EMBL" id="MCP3425159.1"/>
    </source>
</evidence>
<dbReference type="AlphaFoldDB" id="A0A9X2H8S7"/>
<evidence type="ECO:0000313" key="2">
    <source>
        <dbReference type="Proteomes" id="UP001139502"/>
    </source>
</evidence>